<name>A0A8H4LT71_9HYPO</name>
<keyword evidence="4" id="KW-1185">Reference proteome</keyword>
<evidence type="ECO:0000256" key="2">
    <source>
        <dbReference type="SAM" id="Phobius"/>
    </source>
</evidence>
<evidence type="ECO:0000313" key="3">
    <source>
        <dbReference type="EMBL" id="KAF4504706.1"/>
    </source>
</evidence>
<dbReference type="OrthoDB" id="273340at2759"/>
<feature type="region of interest" description="Disordered" evidence="1">
    <location>
        <begin position="82"/>
        <end position="108"/>
    </location>
</feature>
<dbReference type="Proteomes" id="UP000557566">
    <property type="component" value="Unassembled WGS sequence"/>
</dbReference>
<gene>
    <name evidence="3" type="ORF">G6O67_008122</name>
</gene>
<keyword evidence="2" id="KW-0472">Membrane</keyword>
<sequence>MATATQGFPQATHIPYRGDANGGPAPGAESGVDAGASGTSSGAMSISTGGLVIIVVIVVVVCLIGVTTTTLFFLAKKREWKVKEKSFQTQQRSQETRREGPARESQTNSLHLLDFDHTTWKRGRPQPKLVANNESRQLKPTGYVEAMGRPGHLDMARFPNS</sequence>
<proteinExistence type="predicted"/>
<reference evidence="3 4" key="1">
    <citation type="journal article" date="2020" name="Genome Biol. Evol.">
        <title>A new high-quality draft genome assembly of the Chinese cordyceps Ophiocordyceps sinensis.</title>
        <authorList>
            <person name="Shu R."/>
            <person name="Zhang J."/>
            <person name="Meng Q."/>
            <person name="Zhang H."/>
            <person name="Zhou G."/>
            <person name="Li M."/>
            <person name="Wu P."/>
            <person name="Zhao Y."/>
            <person name="Chen C."/>
            <person name="Qin Q."/>
        </authorList>
    </citation>
    <scope>NUCLEOTIDE SEQUENCE [LARGE SCALE GENOMIC DNA]</scope>
    <source>
        <strain evidence="3 4">IOZ07</strain>
    </source>
</reference>
<feature type="compositionally biased region" description="Low complexity" evidence="1">
    <location>
        <begin position="30"/>
        <end position="40"/>
    </location>
</feature>
<organism evidence="3 4">
    <name type="scientific">Ophiocordyceps sinensis</name>
    <dbReference type="NCBI Taxonomy" id="72228"/>
    <lineage>
        <taxon>Eukaryota</taxon>
        <taxon>Fungi</taxon>
        <taxon>Dikarya</taxon>
        <taxon>Ascomycota</taxon>
        <taxon>Pezizomycotina</taxon>
        <taxon>Sordariomycetes</taxon>
        <taxon>Hypocreomycetidae</taxon>
        <taxon>Hypocreales</taxon>
        <taxon>Ophiocordycipitaceae</taxon>
        <taxon>Ophiocordyceps</taxon>
    </lineage>
</organism>
<comment type="caution">
    <text evidence="3">The sequence shown here is derived from an EMBL/GenBank/DDBJ whole genome shotgun (WGS) entry which is preliminary data.</text>
</comment>
<protein>
    <submittedName>
        <fullName evidence="3">Uncharacterized protein</fullName>
    </submittedName>
</protein>
<dbReference type="EMBL" id="JAAVMX010000009">
    <property type="protein sequence ID" value="KAF4504706.1"/>
    <property type="molecule type" value="Genomic_DNA"/>
</dbReference>
<evidence type="ECO:0000256" key="1">
    <source>
        <dbReference type="SAM" id="MobiDB-lite"/>
    </source>
</evidence>
<keyword evidence="2" id="KW-0812">Transmembrane</keyword>
<feature type="region of interest" description="Disordered" evidence="1">
    <location>
        <begin position="1"/>
        <end position="40"/>
    </location>
</feature>
<feature type="transmembrane region" description="Helical" evidence="2">
    <location>
        <begin position="51"/>
        <end position="75"/>
    </location>
</feature>
<keyword evidence="2" id="KW-1133">Transmembrane helix</keyword>
<accession>A0A8H4LT71</accession>
<dbReference type="AlphaFoldDB" id="A0A8H4LT71"/>
<evidence type="ECO:0000313" key="4">
    <source>
        <dbReference type="Proteomes" id="UP000557566"/>
    </source>
</evidence>